<organism evidence="16 17">
    <name type="scientific">Rasamsonia emersonii (strain ATCC 16479 / CBS 393.64 / IMI 116815)</name>
    <dbReference type="NCBI Taxonomy" id="1408163"/>
    <lineage>
        <taxon>Eukaryota</taxon>
        <taxon>Fungi</taxon>
        <taxon>Dikarya</taxon>
        <taxon>Ascomycota</taxon>
        <taxon>Pezizomycotina</taxon>
        <taxon>Eurotiomycetes</taxon>
        <taxon>Eurotiomycetidae</taxon>
        <taxon>Eurotiales</taxon>
        <taxon>Trichocomaceae</taxon>
        <taxon>Rasamsonia</taxon>
    </lineage>
</organism>
<feature type="transmembrane region" description="Helical" evidence="13">
    <location>
        <begin position="775"/>
        <end position="794"/>
    </location>
</feature>
<keyword evidence="3" id="KW-0813">Transport</keyword>
<feature type="transmembrane region" description="Helical" evidence="13">
    <location>
        <begin position="221"/>
        <end position="240"/>
    </location>
</feature>
<evidence type="ECO:0000256" key="8">
    <source>
        <dbReference type="ARBA" id="ARBA00022989"/>
    </source>
</evidence>
<feature type="transmembrane region" description="Helical" evidence="13">
    <location>
        <begin position="878"/>
        <end position="898"/>
    </location>
</feature>
<dbReference type="STRING" id="1408163.A0A0F4YY05"/>
<keyword evidence="8 13" id="KW-1133">Transmembrane helix</keyword>
<dbReference type="GO" id="GO:0005524">
    <property type="term" value="F:ATP binding"/>
    <property type="evidence" value="ECO:0007669"/>
    <property type="project" value="UniProtKB-KW"/>
</dbReference>
<evidence type="ECO:0000256" key="13">
    <source>
        <dbReference type="SAM" id="Phobius"/>
    </source>
</evidence>
<accession>A0A0F4YY05</accession>
<dbReference type="GO" id="GO:0005886">
    <property type="term" value="C:plasma membrane"/>
    <property type="evidence" value="ECO:0007669"/>
    <property type="project" value="UniProtKB-SubCell"/>
</dbReference>
<dbReference type="Gene3D" id="3.40.50.300">
    <property type="entry name" value="P-loop containing nucleotide triphosphate hydrolases"/>
    <property type="match status" value="2"/>
</dbReference>
<dbReference type="GO" id="GO:0005743">
    <property type="term" value="C:mitochondrial inner membrane"/>
    <property type="evidence" value="ECO:0007669"/>
    <property type="project" value="TreeGrafter"/>
</dbReference>
<dbReference type="GO" id="GO:0016887">
    <property type="term" value="F:ATP hydrolysis activity"/>
    <property type="evidence" value="ECO:0007669"/>
    <property type="project" value="InterPro"/>
</dbReference>
<feature type="transmembrane region" description="Helical" evidence="13">
    <location>
        <begin position="195"/>
        <end position="215"/>
    </location>
</feature>
<dbReference type="InterPro" id="IPR039421">
    <property type="entry name" value="Type_1_exporter"/>
</dbReference>
<sequence length="1314" mass="145003">MGEFLAPTREQPQDTHETKPAKEQPPPEKQDARSQLPESARGEGNTAYVRSYLRALAYRSRFDAVLFAAAAICAIGSGIVLPLMNIVFGNMVGSFNAYGSPENEVSEADFRSSIDSNALKIVYLFIGKFALSYVSMFGFRMAGLRVTAALRLAYMQSVFAQPISKLDEVSAGTVANTITASSNTIQSSISDRLSLLFQSLALLVAAYVVAFRYSWALTLAASAPLLFIVLAYSILAPILLKLQKQVDKADEQHASIAAGVFGSIRTVLSLGAETPLSERYFHWVEVSRQRGRNLARFLGLQLAPAFFGMYAGYALSFWFGLRLYQEGHIANVNTVIIVFFSVLIVSSVMGGIVLPVMQISKAISASTGFFDIIDSERVSVDGLRDPDVSAHADIEFHDVTFAYPTRPGVQVLKSFSARFEKGKTTALVGPSGSGKSTIVALLERWYQLEGETASNNHLSATTVDVEVPGQSRSKPNRGAVRVDGHNLNTLHLKWWRSQIGLVQQEPFLFNDSIFNNVAFGLIGSRWENESEEVKRELVKSACKEAFADEFIERLPQGYSTIVGEGGIKLSGGQRQRLAIARSIVKRPAILILDEATSAIDVHGERIVQKALDRVSQSRTTIVIAHRLSTIRKADHIIVLQNGTKIEEGSHEQLMSISDGMYRNLVNAQHLEAESSVPEETDKGDKAPEERLDLINSSHADAEVKQENTGSRKARTKYLALGRILYERRAHWPFYALVVLAAMCCGAAYALQSWFFAQLVQVFQFTGQKLTESRNFWALMFFILALAIAVSYYVLGYISTSMSASITSTYRKEYYKSILQQPISFYDAEDNASGSLMSRLSTDPKQIQEAVGVNGAFPLVSIFNMIGCIAISFSFGWKLSLVTLFAALPVLFLAAFLRLRHEIHFDQMNAEVFAQSSQFATEAIGAFRTVSALTMEDYILDRYSSLLKQQIRRAFLRAWHATLVLALSDSVELCAMALTLWYGGQLLASREYDPLSFFVIYSAIVQGGQAAGQTFSVASVFAQATGAANRIFSLRQKVSEDGGSPYKEQLPVQDPSSKVGAKVELRRVSFKYPTRDTPIFQDLDVTIESGQFVAFVGPSGCGKTTVISLLERFYEPNAGAIYFNGRDVRSIELSSYRRNLSLVAQEPRLFDGTIRENLLLGLSTADDVSEEQIVQACKDAEIHDFIVSLPEGYGTELGIQTQTTLSGGQKQRLCIARALLRNPSLLLLDEATSSLDSQSEKLVQAALERLAGRRRMTIVAVAHRLATIQKADTIFVFSGSEVGRGSRIVERGNHQELLRRRGVYWQMCQAQALDK</sequence>
<dbReference type="PROSITE" id="PS50929">
    <property type="entry name" value="ABC_TM1F"/>
    <property type="match status" value="2"/>
</dbReference>
<dbReference type="InterPro" id="IPR003593">
    <property type="entry name" value="AAA+_ATPase"/>
</dbReference>
<protein>
    <recommendedName>
        <fullName evidence="11">ABC multidrug transporter MDR2</fullName>
    </recommendedName>
</protein>
<feature type="transmembrane region" description="Helical" evidence="13">
    <location>
        <begin position="121"/>
        <end position="142"/>
    </location>
</feature>
<dbReference type="SUPFAM" id="SSF90123">
    <property type="entry name" value="ABC transporter transmembrane region"/>
    <property type="match status" value="2"/>
</dbReference>
<feature type="transmembrane region" description="Helical" evidence="13">
    <location>
        <begin position="332"/>
        <end position="354"/>
    </location>
</feature>
<dbReference type="RefSeq" id="XP_013329602.1">
    <property type="nucleotide sequence ID" value="XM_013474148.1"/>
</dbReference>
<dbReference type="FunFam" id="1.20.1560.10:FF:000057">
    <property type="entry name" value="ABC multidrug transporter SitT"/>
    <property type="match status" value="1"/>
</dbReference>
<name>A0A0F4YY05_RASE3</name>
<feature type="transmembrane region" description="Helical" evidence="13">
    <location>
        <begin position="957"/>
        <end position="981"/>
    </location>
</feature>
<keyword evidence="7" id="KW-0067">ATP-binding</keyword>
<evidence type="ECO:0000256" key="5">
    <source>
        <dbReference type="ARBA" id="ARBA00022737"/>
    </source>
</evidence>
<feature type="transmembrane region" description="Helical" evidence="13">
    <location>
        <begin position="850"/>
        <end position="872"/>
    </location>
</feature>
<dbReference type="EMBL" id="LASV01000115">
    <property type="protein sequence ID" value="KKA22990.1"/>
    <property type="molecule type" value="Genomic_DNA"/>
</dbReference>
<evidence type="ECO:0000313" key="17">
    <source>
        <dbReference type="Proteomes" id="UP000053958"/>
    </source>
</evidence>
<dbReference type="InterPro" id="IPR011527">
    <property type="entry name" value="ABC1_TM_dom"/>
</dbReference>
<comment type="similarity">
    <text evidence="2">Belongs to the ABC transporter superfamily. ABCB family. Multidrug resistance exporter (TC 3.A.1.201) subfamily.</text>
</comment>
<evidence type="ECO:0000256" key="4">
    <source>
        <dbReference type="ARBA" id="ARBA00022692"/>
    </source>
</evidence>
<feature type="domain" description="ABC transmembrane type-1" evidence="15">
    <location>
        <begin position="735"/>
        <end position="1022"/>
    </location>
</feature>
<dbReference type="SUPFAM" id="SSF52540">
    <property type="entry name" value="P-loop containing nucleoside triphosphate hydrolases"/>
    <property type="match status" value="2"/>
</dbReference>
<dbReference type="OrthoDB" id="6500128at2759"/>
<dbReference type="SMART" id="SM00382">
    <property type="entry name" value="AAA"/>
    <property type="match status" value="2"/>
</dbReference>
<feature type="domain" description="ABC transporter" evidence="14">
    <location>
        <begin position="394"/>
        <end position="666"/>
    </location>
</feature>
<reference evidence="16 17" key="1">
    <citation type="submission" date="2015-04" db="EMBL/GenBank/DDBJ databases">
        <authorList>
            <person name="Heijne W.H."/>
            <person name="Fedorova N.D."/>
            <person name="Nierman W.C."/>
            <person name="Vollebregt A.W."/>
            <person name="Zhao Z."/>
            <person name="Wu L."/>
            <person name="Kumar M."/>
            <person name="Stam H."/>
            <person name="van den Berg M.A."/>
            <person name="Pel H.J."/>
        </authorList>
    </citation>
    <scope>NUCLEOTIDE SEQUENCE [LARGE SCALE GENOMIC DNA]</scope>
    <source>
        <strain evidence="16 17">CBS 393.64</strain>
    </source>
</reference>
<keyword evidence="4 13" id="KW-0812">Transmembrane</keyword>
<dbReference type="PANTHER" id="PTHR43394:SF1">
    <property type="entry name" value="ATP-BINDING CASSETTE SUB-FAMILY B MEMBER 10, MITOCHONDRIAL"/>
    <property type="match status" value="1"/>
</dbReference>
<dbReference type="GO" id="GO:0090374">
    <property type="term" value="P:oligopeptide export from mitochondrion"/>
    <property type="evidence" value="ECO:0007669"/>
    <property type="project" value="TreeGrafter"/>
</dbReference>
<feature type="transmembrane region" description="Helical" evidence="13">
    <location>
        <begin position="731"/>
        <end position="755"/>
    </location>
</feature>
<evidence type="ECO:0000256" key="3">
    <source>
        <dbReference type="ARBA" id="ARBA00022448"/>
    </source>
</evidence>
<feature type="compositionally biased region" description="Basic and acidic residues" evidence="12">
    <location>
        <begin position="11"/>
        <end position="32"/>
    </location>
</feature>
<feature type="transmembrane region" description="Helical" evidence="13">
    <location>
        <begin position="297"/>
        <end position="320"/>
    </location>
</feature>
<evidence type="ECO:0000256" key="9">
    <source>
        <dbReference type="ARBA" id="ARBA00023136"/>
    </source>
</evidence>
<evidence type="ECO:0000256" key="7">
    <source>
        <dbReference type="ARBA" id="ARBA00022840"/>
    </source>
</evidence>
<keyword evidence="5" id="KW-0677">Repeat</keyword>
<dbReference type="CDD" id="cd18577">
    <property type="entry name" value="ABC_6TM_Pgp_ABCB1_D1_like"/>
    <property type="match status" value="1"/>
</dbReference>
<dbReference type="PANTHER" id="PTHR43394">
    <property type="entry name" value="ATP-DEPENDENT PERMEASE MDL1, MITOCHONDRIAL"/>
    <property type="match status" value="1"/>
</dbReference>
<dbReference type="FunFam" id="3.40.50.300:FF:001530">
    <property type="entry name" value="ABC multidrug transporter (Eurofung)"/>
    <property type="match status" value="1"/>
</dbReference>
<keyword evidence="6" id="KW-0547">Nucleotide-binding</keyword>
<dbReference type="Pfam" id="PF00005">
    <property type="entry name" value="ABC_tran"/>
    <property type="match status" value="2"/>
</dbReference>
<comment type="caution">
    <text evidence="16">The sequence shown here is derived from an EMBL/GenBank/DDBJ whole genome shotgun (WGS) entry which is preliminary data.</text>
</comment>
<evidence type="ECO:0000256" key="12">
    <source>
        <dbReference type="SAM" id="MobiDB-lite"/>
    </source>
</evidence>
<dbReference type="Proteomes" id="UP000053958">
    <property type="component" value="Unassembled WGS sequence"/>
</dbReference>
<dbReference type="InterPro" id="IPR036640">
    <property type="entry name" value="ABC1_TM_sf"/>
</dbReference>
<dbReference type="InterPro" id="IPR003439">
    <property type="entry name" value="ABC_transporter-like_ATP-bd"/>
</dbReference>
<evidence type="ECO:0000259" key="15">
    <source>
        <dbReference type="PROSITE" id="PS50929"/>
    </source>
</evidence>
<evidence type="ECO:0000259" key="14">
    <source>
        <dbReference type="PROSITE" id="PS50893"/>
    </source>
</evidence>
<comment type="subcellular location">
    <subcellularLocation>
        <location evidence="1">Cell membrane</location>
        <topology evidence="1">Multi-pass membrane protein</topology>
    </subcellularLocation>
</comment>
<feature type="domain" description="ABC transporter" evidence="14">
    <location>
        <begin position="1062"/>
        <end position="1309"/>
    </location>
</feature>
<dbReference type="CDD" id="cd18578">
    <property type="entry name" value="ABC_6TM_Pgp_ABCB1_D2_like"/>
    <property type="match status" value="1"/>
</dbReference>
<keyword evidence="17" id="KW-1185">Reference proteome</keyword>
<evidence type="ECO:0000256" key="6">
    <source>
        <dbReference type="ARBA" id="ARBA00022741"/>
    </source>
</evidence>
<dbReference type="PROSITE" id="PS00211">
    <property type="entry name" value="ABC_TRANSPORTER_1"/>
    <property type="match status" value="2"/>
</dbReference>
<evidence type="ECO:0000313" key="16">
    <source>
        <dbReference type="EMBL" id="KKA22990.1"/>
    </source>
</evidence>
<keyword evidence="10" id="KW-0325">Glycoprotein</keyword>
<proteinExistence type="inferred from homology"/>
<evidence type="ECO:0000256" key="11">
    <source>
        <dbReference type="ARBA" id="ARBA00049740"/>
    </source>
</evidence>
<keyword evidence="9 13" id="KW-0472">Membrane</keyword>
<feature type="domain" description="ABC transmembrane type-1" evidence="15">
    <location>
        <begin position="68"/>
        <end position="361"/>
    </location>
</feature>
<dbReference type="GO" id="GO:0015421">
    <property type="term" value="F:ABC-type oligopeptide transporter activity"/>
    <property type="evidence" value="ECO:0007669"/>
    <property type="project" value="TreeGrafter"/>
</dbReference>
<evidence type="ECO:0000256" key="1">
    <source>
        <dbReference type="ARBA" id="ARBA00004651"/>
    </source>
</evidence>
<gene>
    <name evidence="16" type="ORF">T310_2981</name>
</gene>
<dbReference type="InterPro" id="IPR027417">
    <property type="entry name" value="P-loop_NTPase"/>
</dbReference>
<feature type="region of interest" description="Disordered" evidence="12">
    <location>
        <begin position="1"/>
        <end position="42"/>
    </location>
</feature>
<dbReference type="GeneID" id="25315332"/>
<dbReference type="PROSITE" id="PS50893">
    <property type="entry name" value="ABC_TRANSPORTER_2"/>
    <property type="match status" value="2"/>
</dbReference>
<dbReference type="Pfam" id="PF00664">
    <property type="entry name" value="ABC_membrane"/>
    <property type="match status" value="2"/>
</dbReference>
<dbReference type="FunFam" id="3.40.50.300:FF:000913">
    <property type="entry name" value="ABC multidrug transporter SitT"/>
    <property type="match status" value="1"/>
</dbReference>
<dbReference type="Gene3D" id="1.20.1560.10">
    <property type="entry name" value="ABC transporter type 1, transmembrane domain"/>
    <property type="match status" value="1"/>
</dbReference>
<evidence type="ECO:0000256" key="2">
    <source>
        <dbReference type="ARBA" id="ARBA00007577"/>
    </source>
</evidence>
<evidence type="ECO:0000256" key="10">
    <source>
        <dbReference type="ARBA" id="ARBA00023180"/>
    </source>
</evidence>
<dbReference type="InterPro" id="IPR017871">
    <property type="entry name" value="ABC_transporter-like_CS"/>
</dbReference>
<feature type="transmembrane region" description="Helical" evidence="13">
    <location>
        <begin position="64"/>
        <end position="88"/>
    </location>
</feature>